<comment type="subcellular location">
    <subcellularLocation>
        <location evidence="1">Membrane</location>
        <topology evidence="1">Multi-pass membrane protein</topology>
    </subcellularLocation>
</comment>
<evidence type="ECO:0000256" key="4">
    <source>
        <dbReference type="ARBA" id="ARBA00023136"/>
    </source>
</evidence>
<feature type="transmembrane region" description="Helical" evidence="5">
    <location>
        <begin position="318"/>
        <end position="339"/>
    </location>
</feature>
<keyword evidence="3 5" id="KW-1133">Transmembrane helix</keyword>
<evidence type="ECO:0000259" key="6">
    <source>
        <dbReference type="PROSITE" id="PS50850"/>
    </source>
</evidence>
<feature type="transmembrane region" description="Helical" evidence="5">
    <location>
        <begin position="87"/>
        <end position="114"/>
    </location>
</feature>
<evidence type="ECO:0000256" key="2">
    <source>
        <dbReference type="ARBA" id="ARBA00022692"/>
    </source>
</evidence>
<dbReference type="EMBL" id="CPZJ01000016">
    <property type="protein sequence ID" value="CNG29151.1"/>
    <property type="molecule type" value="Genomic_DNA"/>
</dbReference>
<feature type="transmembrane region" description="Helical" evidence="5">
    <location>
        <begin position="242"/>
        <end position="262"/>
    </location>
</feature>
<protein>
    <submittedName>
        <fullName evidence="7">Putative membrane transport protein</fullName>
    </submittedName>
</protein>
<dbReference type="PROSITE" id="PS50850">
    <property type="entry name" value="MFS"/>
    <property type="match status" value="1"/>
</dbReference>
<dbReference type="CDD" id="cd17321">
    <property type="entry name" value="MFS_MMR_MDR_like"/>
    <property type="match status" value="1"/>
</dbReference>
<feature type="transmembrane region" description="Helical" evidence="5">
    <location>
        <begin position="346"/>
        <end position="368"/>
    </location>
</feature>
<dbReference type="GO" id="GO:0022857">
    <property type="term" value="F:transmembrane transporter activity"/>
    <property type="evidence" value="ECO:0007669"/>
    <property type="project" value="InterPro"/>
</dbReference>
<dbReference type="PANTHER" id="PTHR42718:SF48">
    <property type="entry name" value="CONSERVED TWO-DOMAIN MEMBRANE PROTEIN-RELATED"/>
    <property type="match status" value="1"/>
</dbReference>
<feature type="transmembrane region" description="Helical" evidence="5">
    <location>
        <begin position="21"/>
        <end position="44"/>
    </location>
</feature>
<dbReference type="PRINTS" id="PR01036">
    <property type="entry name" value="TCRTETB"/>
</dbReference>
<dbReference type="InterPro" id="IPR036259">
    <property type="entry name" value="MFS_trans_sf"/>
</dbReference>
<evidence type="ECO:0000256" key="3">
    <source>
        <dbReference type="ARBA" id="ARBA00022989"/>
    </source>
</evidence>
<dbReference type="SUPFAM" id="SSF103473">
    <property type="entry name" value="MFS general substrate transporter"/>
    <property type="match status" value="1"/>
</dbReference>
<dbReference type="RefSeq" id="WP_050074110.1">
    <property type="nucleotide sequence ID" value="NZ_CPZJ01000016.1"/>
</dbReference>
<gene>
    <name evidence="7" type="primary">stp_2</name>
    <name evidence="7" type="ORF">ERS008530_03410</name>
</gene>
<evidence type="ECO:0000256" key="5">
    <source>
        <dbReference type="SAM" id="Phobius"/>
    </source>
</evidence>
<feature type="domain" description="Major facilitator superfamily (MFS) profile" evidence="6">
    <location>
        <begin position="21"/>
        <end position="478"/>
    </location>
</feature>
<dbReference type="Gene3D" id="1.20.1720.10">
    <property type="entry name" value="Multidrug resistance protein D"/>
    <property type="match status" value="1"/>
</dbReference>
<feature type="transmembrane region" description="Helical" evidence="5">
    <location>
        <begin position="145"/>
        <end position="168"/>
    </location>
</feature>
<accession>A0A0T9MNB8</accession>
<evidence type="ECO:0000313" key="7">
    <source>
        <dbReference type="EMBL" id="CNG29151.1"/>
    </source>
</evidence>
<dbReference type="OrthoDB" id="2412976at2"/>
<feature type="transmembrane region" description="Helical" evidence="5">
    <location>
        <begin position="120"/>
        <end position="138"/>
    </location>
</feature>
<feature type="transmembrane region" description="Helical" evidence="5">
    <location>
        <begin position="215"/>
        <end position="236"/>
    </location>
</feature>
<sequence length="480" mass="49680">MKINTENIDSDIIANSALSRIVISLSLPMLLSSLATSIANVGLPTLTLTFSASFQAVQWVVLAYLLAITTSAISIGRLGDITNKRRLLNAGIGLFTVASIGCALAPGIGVLIAARVLQGLGAATMMTLTLALVGEAVCKEKIGRTMGILGSVSAVGTALGPSVGGMLINEFGWPAMFLINIPLGLLALFLLSRYLPAPESLAIDNNGLQQSHSGFDPLGMLLLGLTLALYALAMTLGHGTFGTLNVVLLLGAVIGIGLFVRVEKNTAFPLIHTAMLRHSRLRSALIVSALVTTIMMATLVVGPFYLSRAFAMSTQWVGLSMSAGPIVAALIGVPAGYLVDRLGAQMMVIIGLTAITTGAIALSMLGPVAGLPGYILPVCLITAGYAIFQAANNTLVIKSVSAQQRGIASGMLNLSRNLGLITGASVMGAIFAFASAQQDIQLATVDHITQGMQFTYRIAALLGGVALAISAIHSKRKSNQ</sequence>
<dbReference type="Proteomes" id="UP000038750">
    <property type="component" value="Unassembled WGS sequence"/>
</dbReference>
<name>A0A0T9MNB8_YERIN</name>
<evidence type="ECO:0000256" key="1">
    <source>
        <dbReference type="ARBA" id="ARBA00004141"/>
    </source>
</evidence>
<feature type="transmembrane region" description="Helical" evidence="5">
    <location>
        <begin position="454"/>
        <end position="472"/>
    </location>
</feature>
<feature type="transmembrane region" description="Helical" evidence="5">
    <location>
        <begin position="374"/>
        <end position="396"/>
    </location>
</feature>
<dbReference type="eggNOG" id="COG2814">
    <property type="taxonomic scope" value="Bacteria"/>
</dbReference>
<dbReference type="GO" id="GO:0016020">
    <property type="term" value="C:membrane"/>
    <property type="evidence" value="ECO:0007669"/>
    <property type="project" value="UniProtKB-SubCell"/>
</dbReference>
<feature type="transmembrane region" description="Helical" evidence="5">
    <location>
        <begin position="283"/>
        <end position="306"/>
    </location>
</feature>
<feature type="transmembrane region" description="Helical" evidence="5">
    <location>
        <begin position="417"/>
        <end position="434"/>
    </location>
</feature>
<keyword evidence="4 5" id="KW-0472">Membrane</keyword>
<feature type="transmembrane region" description="Helical" evidence="5">
    <location>
        <begin position="56"/>
        <end position="75"/>
    </location>
</feature>
<evidence type="ECO:0000313" key="8">
    <source>
        <dbReference type="Proteomes" id="UP000038750"/>
    </source>
</evidence>
<reference evidence="7 8" key="1">
    <citation type="submission" date="2015-03" db="EMBL/GenBank/DDBJ databases">
        <authorList>
            <person name="Murphy D."/>
        </authorList>
    </citation>
    <scope>NUCLEOTIDE SEQUENCE [LARGE SCALE GENOMIC DNA]</scope>
    <source>
        <strain evidence="7 8">BR165/97</strain>
    </source>
</reference>
<organism evidence="7 8">
    <name type="scientific">Yersinia intermedia</name>
    <dbReference type="NCBI Taxonomy" id="631"/>
    <lineage>
        <taxon>Bacteria</taxon>
        <taxon>Pseudomonadati</taxon>
        <taxon>Pseudomonadota</taxon>
        <taxon>Gammaproteobacteria</taxon>
        <taxon>Enterobacterales</taxon>
        <taxon>Yersiniaceae</taxon>
        <taxon>Yersinia</taxon>
    </lineage>
</organism>
<dbReference type="AlphaFoldDB" id="A0A0T9MNB8"/>
<dbReference type="Pfam" id="PF07690">
    <property type="entry name" value="MFS_1"/>
    <property type="match status" value="1"/>
</dbReference>
<dbReference type="PANTHER" id="PTHR42718">
    <property type="entry name" value="MAJOR FACILITATOR SUPERFAMILY MULTIDRUG TRANSPORTER MFSC"/>
    <property type="match status" value="1"/>
</dbReference>
<keyword evidence="2 5" id="KW-0812">Transmembrane</keyword>
<dbReference type="Gene3D" id="1.20.1250.20">
    <property type="entry name" value="MFS general substrate transporter like domains"/>
    <property type="match status" value="1"/>
</dbReference>
<dbReference type="STRING" id="631.CH53_4281"/>
<proteinExistence type="predicted"/>
<feature type="transmembrane region" description="Helical" evidence="5">
    <location>
        <begin position="174"/>
        <end position="195"/>
    </location>
</feature>
<dbReference type="InterPro" id="IPR020846">
    <property type="entry name" value="MFS_dom"/>
</dbReference>
<dbReference type="InterPro" id="IPR011701">
    <property type="entry name" value="MFS"/>
</dbReference>